<comment type="caution">
    <text evidence="1">The sequence shown here is derived from an EMBL/GenBank/DDBJ whole genome shotgun (WGS) entry which is preliminary data.</text>
</comment>
<protein>
    <submittedName>
        <fullName evidence="1">Uncharacterized protein</fullName>
    </submittedName>
</protein>
<accession>A0AAW2YKU1</accession>
<feature type="non-terminal residue" evidence="1">
    <location>
        <position position="1"/>
    </location>
</feature>
<dbReference type="EMBL" id="JAOPGA020000207">
    <property type="protein sequence ID" value="KAL0477654.1"/>
    <property type="molecule type" value="Genomic_DNA"/>
</dbReference>
<evidence type="ECO:0000313" key="1">
    <source>
        <dbReference type="EMBL" id="KAL0477654.1"/>
    </source>
</evidence>
<keyword evidence="2" id="KW-1185">Reference proteome</keyword>
<gene>
    <name evidence="1" type="ORF">AKO1_015509</name>
</gene>
<dbReference type="AlphaFoldDB" id="A0AAW2YKU1"/>
<feature type="non-terminal residue" evidence="1">
    <location>
        <position position="312"/>
    </location>
</feature>
<organism evidence="1 2">
    <name type="scientific">Acrasis kona</name>
    <dbReference type="NCBI Taxonomy" id="1008807"/>
    <lineage>
        <taxon>Eukaryota</taxon>
        <taxon>Discoba</taxon>
        <taxon>Heterolobosea</taxon>
        <taxon>Tetramitia</taxon>
        <taxon>Eutetramitia</taxon>
        <taxon>Acrasidae</taxon>
        <taxon>Acrasis</taxon>
    </lineage>
</organism>
<name>A0AAW2YKU1_9EUKA</name>
<dbReference type="Proteomes" id="UP001431209">
    <property type="component" value="Unassembled WGS sequence"/>
</dbReference>
<reference evidence="1 2" key="1">
    <citation type="submission" date="2024-03" db="EMBL/GenBank/DDBJ databases">
        <title>The Acrasis kona genome and developmental transcriptomes reveal deep origins of eukaryotic multicellular pathways.</title>
        <authorList>
            <person name="Sheikh S."/>
            <person name="Fu C.-J."/>
            <person name="Brown M.W."/>
            <person name="Baldauf S.L."/>
        </authorList>
    </citation>
    <scope>NUCLEOTIDE SEQUENCE [LARGE SCALE GENOMIC DNA]</scope>
    <source>
        <strain evidence="1 2">ATCC MYA-3509</strain>
    </source>
</reference>
<proteinExistence type="predicted"/>
<evidence type="ECO:0000313" key="2">
    <source>
        <dbReference type="Proteomes" id="UP001431209"/>
    </source>
</evidence>
<sequence length="312" mass="34698">INLYKNSSSAPGNHRENAPLSAWSDVQRGYIPTPEPYGASLNTPKTSTSIIGDEILCVHNPGSIFEGQKGSDYNYKSYLIIQDKNIKDGISQNEINQEVEKVVKHFPGDVPLVFLLVAMKVSLPNIDPNNMFHRYLLNVKRTDGTVSSVWVIVLLKEGMRKFLGSVNYDALLRSRRNETYPFQDLCREFATNNAMMPPASVSGHQQTPEQKKAYEELRTQNALLKQQLGGGASEGAVQQAKVVRVTVNDVDGDMAPVTDSRTFKELIANVGARVQFAVAKVKFEGGVIKDEDSFNTMMSEWNGKRVFVEPVK</sequence>